<dbReference type="AlphaFoldDB" id="A0A0H2KQ88"/>
<keyword evidence="3" id="KW-1185">Reference proteome</keyword>
<proteinExistence type="predicted"/>
<keyword evidence="1" id="KW-0812">Transmembrane</keyword>
<evidence type="ECO:0000313" key="3">
    <source>
        <dbReference type="Proteomes" id="UP000035265"/>
    </source>
</evidence>
<keyword evidence="1" id="KW-1133">Transmembrane helix</keyword>
<dbReference type="EMBL" id="JNBQ01000005">
    <property type="protein sequence ID" value="KLN35343.1"/>
    <property type="molecule type" value="Genomic_DNA"/>
</dbReference>
<accession>A0A0H2KQ88</accession>
<gene>
    <name evidence="2" type="ORF">FB00_07940</name>
</gene>
<dbReference type="PATRIC" id="fig|264251.5.peg.1615"/>
<sequence length="95" mass="10604">MSTAPGPAPRPGIGERLRRWWQRADEVRTGVRWASVATVFGGIAVALVCLVLVLRGRVWAWFPLLVAAAVALREVRYLQRAARGGRPRYQENAPR</sequence>
<protein>
    <submittedName>
        <fullName evidence="2">Uncharacterized protein</fullName>
    </submittedName>
</protein>
<feature type="transmembrane region" description="Helical" evidence="1">
    <location>
        <begin position="60"/>
        <end position="78"/>
    </location>
</feature>
<organism evidence="2 3">
    <name type="scientific">Cellulosimicrobium funkei</name>
    <dbReference type="NCBI Taxonomy" id="264251"/>
    <lineage>
        <taxon>Bacteria</taxon>
        <taxon>Bacillati</taxon>
        <taxon>Actinomycetota</taxon>
        <taxon>Actinomycetes</taxon>
        <taxon>Micrococcales</taxon>
        <taxon>Promicromonosporaceae</taxon>
        <taxon>Cellulosimicrobium</taxon>
    </lineage>
</organism>
<evidence type="ECO:0000256" key="1">
    <source>
        <dbReference type="SAM" id="Phobius"/>
    </source>
</evidence>
<dbReference type="Proteomes" id="UP000035265">
    <property type="component" value="Unassembled WGS sequence"/>
</dbReference>
<reference evidence="2 3" key="1">
    <citation type="submission" date="2014-05" db="EMBL/GenBank/DDBJ databases">
        <title>Cellulosimicrobium funkei U11 genome.</title>
        <authorList>
            <person name="Hu C."/>
            <person name="Gong Y."/>
            <person name="Wan W."/>
            <person name="Jiang M."/>
        </authorList>
    </citation>
    <scope>NUCLEOTIDE SEQUENCE [LARGE SCALE GENOMIC DNA]</scope>
    <source>
        <strain evidence="2 3">U11</strain>
    </source>
</reference>
<keyword evidence="1" id="KW-0472">Membrane</keyword>
<evidence type="ECO:0000313" key="2">
    <source>
        <dbReference type="EMBL" id="KLN35343.1"/>
    </source>
</evidence>
<dbReference type="RefSeq" id="WP_231581767.1">
    <property type="nucleotide sequence ID" value="NZ_JNBQ01000005.1"/>
</dbReference>
<dbReference type="STRING" id="264251.FB00_07940"/>
<feature type="transmembrane region" description="Helical" evidence="1">
    <location>
        <begin position="33"/>
        <end position="54"/>
    </location>
</feature>
<comment type="caution">
    <text evidence="2">The sequence shown here is derived from an EMBL/GenBank/DDBJ whole genome shotgun (WGS) entry which is preliminary data.</text>
</comment>
<name>A0A0H2KQ88_9MICO</name>